<protein>
    <recommendedName>
        <fullName evidence="4">RING-type E3 ubiquitin transferase</fullName>
        <ecNumber evidence="4">2.3.2.27</ecNumber>
    </recommendedName>
</protein>
<keyword evidence="16" id="KW-1185">Reference proteome</keyword>
<evidence type="ECO:0000256" key="4">
    <source>
        <dbReference type="ARBA" id="ARBA00012483"/>
    </source>
</evidence>
<feature type="compositionally biased region" description="Basic and acidic residues" evidence="12">
    <location>
        <begin position="116"/>
        <end position="125"/>
    </location>
</feature>
<dbReference type="GO" id="GO:0006511">
    <property type="term" value="P:ubiquitin-dependent protein catabolic process"/>
    <property type="evidence" value="ECO:0007669"/>
    <property type="project" value="InterPro"/>
</dbReference>
<dbReference type="GO" id="GO:0061630">
    <property type="term" value="F:ubiquitin protein ligase activity"/>
    <property type="evidence" value="ECO:0007669"/>
    <property type="project" value="UniProtKB-EC"/>
</dbReference>
<comment type="pathway">
    <text evidence="3">Protein modification; protein ubiquitination.</text>
</comment>
<evidence type="ECO:0000256" key="10">
    <source>
        <dbReference type="ARBA" id="ARBA00023136"/>
    </source>
</evidence>
<feature type="transmembrane region" description="Helical" evidence="13">
    <location>
        <begin position="194"/>
        <end position="214"/>
    </location>
</feature>
<dbReference type="InterPro" id="IPR017907">
    <property type="entry name" value="Znf_RING_CS"/>
</dbReference>
<evidence type="ECO:0000313" key="16">
    <source>
        <dbReference type="Proteomes" id="UP000001460"/>
    </source>
</evidence>
<dbReference type="eggNOG" id="KOG0823">
    <property type="taxonomic scope" value="Eukaryota"/>
</dbReference>
<evidence type="ECO:0000256" key="8">
    <source>
        <dbReference type="ARBA" id="ARBA00022786"/>
    </source>
</evidence>
<dbReference type="GeneID" id="6996904"/>
<keyword evidence="13" id="KW-1133">Transmembrane helix</keyword>
<evidence type="ECO:0000259" key="14">
    <source>
        <dbReference type="PROSITE" id="PS50089"/>
    </source>
</evidence>
<dbReference type="PROSITE" id="PS50089">
    <property type="entry name" value="ZF_RING_2"/>
    <property type="match status" value="1"/>
</dbReference>
<dbReference type="EC" id="2.3.2.27" evidence="4"/>
<dbReference type="Proteomes" id="UP000001460">
    <property type="component" value="Unassembled WGS sequence"/>
</dbReference>
<evidence type="ECO:0000256" key="7">
    <source>
        <dbReference type="ARBA" id="ARBA00022771"/>
    </source>
</evidence>
<evidence type="ECO:0000256" key="12">
    <source>
        <dbReference type="SAM" id="MobiDB-lite"/>
    </source>
</evidence>
<sequence length="216" mass="24107">MENGIEYSDISQKNEINRIVESSENNMDSSSSSNIPNPNGCNGTSFECNICFETAHEPIVTRCGHLYCWSCMCLWLEKGYEDCPVCKAGVTQENVIPLYGRGCGNDDPRKKTKPRPRAERPEARQRHSTGHNSSFREFQSSTISFSTLNFPMLAILANPLGAILSLGAAQRLIFGDYQNGTNSSNNLSNEEYRAQLVSNIALFLGIIMMLYILFLE</sequence>
<keyword evidence="8" id="KW-0833">Ubl conjugation pathway</keyword>
<dbReference type="PROSITE" id="PS00518">
    <property type="entry name" value="ZF_RING_1"/>
    <property type="match status" value="1"/>
</dbReference>
<dbReference type="AlphaFoldDB" id="B6AH04"/>
<dbReference type="STRING" id="441375.B6AH04"/>
<evidence type="ECO:0000256" key="13">
    <source>
        <dbReference type="SAM" id="Phobius"/>
    </source>
</evidence>
<keyword evidence="7 11" id="KW-0863">Zinc-finger</keyword>
<name>B6AH04_CRYMR</name>
<keyword evidence="10 13" id="KW-0472">Membrane</keyword>
<comment type="subcellular location">
    <subcellularLocation>
        <location evidence="2">Endomembrane system</location>
    </subcellularLocation>
</comment>
<dbReference type="InterPro" id="IPR018957">
    <property type="entry name" value="Znf_C3HC4_RING-type"/>
</dbReference>
<dbReference type="Pfam" id="PF00097">
    <property type="entry name" value="zf-C3HC4"/>
    <property type="match status" value="1"/>
</dbReference>
<dbReference type="SMART" id="SM00184">
    <property type="entry name" value="RING"/>
    <property type="match status" value="1"/>
</dbReference>
<evidence type="ECO:0000313" key="15">
    <source>
        <dbReference type="EMBL" id="EEA07495.1"/>
    </source>
</evidence>
<dbReference type="GO" id="GO:0005783">
    <property type="term" value="C:endoplasmic reticulum"/>
    <property type="evidence" value="ECO:0007669"/>
    <property type="project" value="InterPro"/>
</dbReference>
<dbReference type="SUPFAM" id="SSF57850">
    <property type="entry name" value="RING/U-box"/>
    <property type="match status" value="1"/>
</dbReference>
<dbReference type="GO" id="GO:0016567">
    <property type="term" value="P:protein ubiquitination"/>
    <property type="evidence" value="ECO:0007669"/>
    <property type="project" value="UniProtKB-UniPathway"/>
</dbReference>
<dbReference type="EMBL" id="DS989733">
    <property type="protein sequence ID" value="EEA07495.1"/>
    <property type="molecule type" value="Genomic_DNA"/>
</dbReference>
<evidence type="ECO:0000256" key="9">
    <source>
        <dbReference type="ARBA" id="ARBA00022833"/>
    </source>
</evidence>
<accession>B6AH04</accession>
<dbReference type="InterPro" id="IPR013083">
    <property type="entry name" value="Znf_RING/FYVE/PHD"/>
</dbReference>
<organism evidence="15 16">
    <name type="scientific">Cryptosporidium muris (strain RN66)</name>
    <dbReference type="NCBI Taxonomy" id="441375"/>
    <lineage>
        <taxon>Eukaryota</taxon>
        <taxon>Sar</taxon>
        <taxon>Alveolata</taxon>
        <taxon>Apicomplexa</taxon>
        <taxon>Conoidasida</taxon>
        <taxon>Coccidia</taxon>
        <taxon>Eucoccidiorida</taxon>
        <taxon>Eimeriorina</taxon>
        <taxon>Cryptosporidiidae</taxon>
        <taxon>Cryptosporidium</taxon>
    </lineage>
</organism>
<dbReference type="Gene3D" id="3.30.40.10">
    <property type="entry name" value="Zinc/RING finger domain, C3HC4 (zinc finger)"/>
    <property type="match status" value="1"/>
</dbReference>
<feature type="region of interest" description="Disordered" evidence="12">
    <location>
        <begin position="101"/>
        <end position="135"/>
    </location>
</feature>
<dbReference type="UniPathway" id="UPA00143"/>
<keyword evidence="5" id="KW-0808">Transferase</keyword>
<dbReference type="VEuPathDB" id="CryptoDB:CMU_036690"/>
<reference evidence="15" key="1">
    <citation type="submission" date="2008-06" db="EMBL/GenBank/DDBJ databases">
        <authorList>
            <person name="Lorenzi H."/>
            <person name="Inman J."/>
            <person name="Miller J."/>
            <person name="Schobel S."/>
            <person name="Amedeo P."/>
            <person name="Caler E.V."/>
            <person name="da Silva J."/>
        </authorList>
    </citation>
    <scope>NUCLEOTIDE SEQUENCE [LARGE SCALE GENOMIC DNA]</scope>
    <source>
        <strain evidence="15">RN66</strain>
    </source>
</reference>
<feature type="transmembrane region" description="Helical" evidence="13">
    <location>
        <begin position="153"/>
        <end position="174"/>
    </location>
</feature>
<evidence type="ECO:0000256" key="5">
    <source>
        <dbReference type="ARBA" id="ARBA00022679"/>
    </source>
</evidence>
<evidence type="ECO:0000256" key="3">
    <source>
        <dbReference type="ARBA" id="ARBA00004906"/>
    </source>
</evidence>
<feature type="domain" description="RING-type" evidence="14">
    <location>
        <begin position="48"/>
        <end position="87"/>
    </location>
</feature>
<keyword evidence="6" id="KW-0479">Metal-binding</keyword>
<dbReference type="InterPro" id="IPR001841">
    <property type="entry name" value="Znf_RING"/>
</dbReference>
<dbReference type="PANTHER" id="PTHR12313">
    <property type="entry name" value="E3 UBIQUITIN-PROTEIN LIGASE RNF5-RELATED"/>
    <property type="match status" value="1"/>
</dbReference>
<evidence type="ECO:0000256" key="6">
    <source>
        <dbReference type="ARBA" id="ARBA00022723"/>
    </source>
</evidence>
<keyword evidence="13" id="KW-0812">Transmembrane</keyword>
<dbReference type="GO" id="GO:0008270">
    <property type="term" value="F:zinc ion binding"/>
    <property type="evidence" value="ECO:0007669"/>
    <property type="project" value="UniProtKB-KW"/>
</dbReference>
<gene>
    <name evidence="15" type="ORF">CMU_036690</name>
</gene>
<evidence type="ECO:0000256" key="11">
    <source>
        <dbReference type="PROSITE-ProRule" id="PRU00175"/>
    </source>
</evidence>
<evidence type="ECO:0000256" key="2">
    <source>
        <dbReference type="ARBA" id="ARBA00004308"/>
    </source>
</evidence>
<proteinExistence type="predicted"/>
<comment type="catalytic activity">
    <reaction evidence="1">
        <text>S-ubiquitinyl-[E2 ubiquitin-conjugating enzyme]-L-cysteine + [acceptor protein]-L-lysine = [E2 ubiquitin-conjugating enzyme]-L-cysteine + N(6)-ubiquitinyl-[acceptor protein]-L-lysine.</text>
        <dbReference type="EC" id="2.3.2.27"/>
    </reaction>
</comment>
<evidence type="ECO:0000256" key="1">
    <source>
        <dbReference type="ARBA" id="ARBA00000900"/>
    </source>
</evidence>
<dbReference type="RefSeq" id="XP_002141844.1">
    <property type="nucleotide sequence ID" value="XM_002141808.1"/>
</dbReference>
<dbReference type="InterPro" id="IPR045103">
    <property type="entry name" value="RNF5/RNF185-like"/>
</dbReference>
<keyword evidence="9" id="KW-0862">Zinc</keyword>
<dbReference type="OrthoDB" id="10254945at2759"/>